<name>A0ABP0P0B7_9DINO</name>
<feature type="compositionally biased region" description="Acidic residues" evidence="1">
    <location>
        <begin position="1"/>
        <end position="11"/>
    </location>
</feature>
<keyword evidence="3" id="KW-1185">Reference proteome</keyword>
<evidence type="ECO:0000313" key="3">
    <source>
        <dbReference type="Proteomes" id="UP001642464"/>
    </source>
</evidence>
<evidence type="ECO:0000256" key="1">
    <source>
        <dbReference type="SAM" id="MobiDB-lite"/>
    </source>
</evidence>
<accession>A0ABP0P0B7</accession>
<dbReference type="Proteomes" id="UP001642464">
    <property type="component" value="Unassembled WGS sequence"/>
</dbReference>
<feature type="region of interest" description="Disordered" evidence="1">
    <location>
        <begin position="1"/>
        <end position="60"/>
    </location>
</feature>
<feature type="compositionally biased region" description="Basic and acidic residues" evidence="1">
    <location>
        <begin position="47"/>
        <end position="56"/>
    </location>
</feature>
<feature type="region of interest" description="Disordered" evidence="1">
    <location>
        <begin position="1155"/>
        <end position="1175"/>
    </location>
</feature>
<feature type="compositionally biased region" description="Basic residues" evidence="1">
    <location>
        <begin position="16"/>
        <end position="25"/>
    </location>
</feature>
<protein>
    <submittedName>
        <fullName evidence="2">FO synthase subunit 1</fullName>
    </submittedName>
</protein>
<organism evidence="2 3">
    <name type="scientific">Durusdinium trenchii</name>
    <dbReference type="NCBI Taxonomy" id="1381693"/>
    <lineage>
        <taxon>Eukaryota</taxon>
        <taxon>Sar</taxon>
        <taxon>Alveolata</taxon>
        <taxon>Dinophyceae</taxon>
        <taxon>Suessiales</taxon>
        <taxon>Symbiodiniaceae</taxon>
        <taxon>Durusdinium</taxon>
    </lineage>
</organism>
<feature type="region of interest" description="Disordered" evidence="1">
    <location>
        <begin position="1195"/>
        <end position="1218"/>
    </location>
</feature>
<evidence type="ECO:0000313" key="2">
    <source>
        <dbReference type="EMBL" id="CAK9069493.1"/>
    </source>
</evidence>
<dbReference type="EMBL" id="CAXAMM010032258">
    <property type="protein sequence ID" value="CAK9069493.1"/>
    <property type="molecule type" value="Genomic_DNA"/>
</dbReference>
<gene>
    <name evidence="2" type="ORF">SCF082_LOCUS34788</name>
</gene>
<reference evidence="2 3" key="1">
    <citation type="submission" date="2024-02" db="EMBL/GenBank/DDBJ databases">
        <authorList>
            <person name="Chen Y."/>
            <person name="Shah S."/>
            <person name="Dougan E. K."/>
            <person name="Thang M."/>
            <person name="Chan C."/>
        </authorList>
    </citation>
    <scope>NUCLEOTIDE SEQUENCE [LARGE SCALE GENOMIC DNA]</scope>
</reference>
<comment type="caution">
    <text evidence="2">The sequence shown here is derived from an EMBL/GenBank/DDBJ whole genome shotgun (WGS) entry which is preliminary data.</text>
</comment>
<proteinExistence type="predicted"/>
<sequence length="1327" mass="147087">MQPVDELTDDSDSPKRKVLTKRTRQTKSSGSRPSPLLPPVDDLTDDSSSHAKELKDVGLPVPRKRKAAGITPRERLVSDAHCKALLGRICKTCKKACLSKFRHRENYVKFMEFRLLTASGRCLQRGQSQIPTHPGHLKVHPCAVEAGYLYKASAPWTRVTGESGTGRVTSFLQSIYESVGETLPDVRDEDGVEVCFEGNPALEIADPYATVKLPKEHCSEEDPKIRGKVRRYKKGLQLHIERRPDQSGLEVRYLPPGTMQEYYEQFKAIDGYVAFATFWRVWRVEFDHLKFRGVTSHAQCSTSIGPFGAQADFGVRLADTIIHLIADNTPRETKNSTTLRLLTALVQRGADALDISDQYWKLQASDQRPNDIIIRCKQYMQDRDYNHKVLFYPAYIGDERIPSGLPEGVASNPDLAEDYQAHLRKFVPVLRSYNLTDTAEFFRAWTDGELELARGADDKKNTDLYIARSRKKVIAEAAAEAWAAGVEWDDALNLATRAVDKVKLMMQPVGKAKAKAKAELMTFAQFIDDMFRTNPDPGGTEKVSVCDPAASCRTIYGTVGKYASIREQVMANRGVSMSSAATRRAPNCFHFLRQVECLTRAGLGNAKQQFDWSNATAVSKAFSIGKLEAAAVSNLQSHVEPSLVKRLKEVVATRGLRSFLGHDVFGRGVFNTGWSSGSGSCEAWVSVMTNLDDGALANLLIDRICADYDAQPVGMRKALTAKEVTTTHQHCAIFLSFLNTLQKTIPSSDAAAAKEKLTTHFFLGALDAELGLIAESTIPPGDLKSVGAFRSILSNHEKKVSDETEERVHELKQKVFQATFEQLKAQVEEDLRKIRAALPTKATQALETSKDMKYIRDRQQHVMALVSCDQSFRKGNEYVKNWVSSQCKIAWISVKDDAYASTTMANSLSEFTRYVLCSVDATVWPSSTQYLLDCLALVQNVCSLGTANVSHIQMPMFHQATTMNALIKHRRKVEDSLLKSDLDFTQSLTLMFSKDESRQGMDKRPLTQSCVIAFSGKACRWLESEAIQSAVIASLPLLKVSEMVGFAEFGTACVQRSLEEKTPPVLYYGIFRDDSGHKKTFADLQTSVFQHWDGLPSSPPKTRPRAKASLHVDNLSLLSCTATGPVWPEGLTDKFPADSAHRKELEALRNKFLEEFPPPKDTAGAGATTPRVPVRRVSGEPDFTIEDSRRPIDINRNLDPTLEAPPAPADRTATVAGKSGKPSIIIDKDMKIWIGNESDSAMSLKPTELFGFNTGAFEFKIVRGSNKRDSSGIAWRITSDLDLISWDKKVMPVCEFLHICAVSHGLADVGIPEHTTSPKLHAAAASP</sequence>